<protein>
    <submittedName>
        <fullName evidence="2">Uncharacterized protein</fullName>
    </submittedName>
</protein>
<gene>
    <name evidence="2" type="ORF">FOZ62_012383</name>
</gene>
<reference evidence="2 3" key="1">
    <citation type="submission" date="2020-04" db="EMBL/GenBank/DDBJ databases">
        <title>Perkinsus olseni comparative genomics.</title>
        <authorList>
            <person name="Bogema D.R."/>
        </authorList>
    </citation>
    <scope>NUCLEOTIDE SEQUENCE [LARGE SCALE GENOMIC DNA]</scope>
    <source>
        <strain evidence="2">ATCC PRA-205</strain>
    </source>
</reference>
<proteinExistence type="predicted"/>
<accession>A0A7J6RDI6</accession>
<keyword evidence="1" id="KW-0812">Transmembrane</keyword>
<comment type="caution">
    <text evidence="2">The sequence shown here is derived from an EMBL/GenBank/DDBJ whole genome shotgun (WGS) entry which is preliminary data.</text>
</comment>
<name>A0A7J6RDI6_PEROL</name>
<organism evidence="2 3">
    <name type="scientific">Perkinsus olseni</name>
    <name type="common">Perkinsus atlanticus</name>
    <dbReference type="NCBI Taxonomy" id="32597"/>
    <lineage>
        <taxon>Eukaryota</taxon>
        <taxon>Sar</taxon>
        <taxon>Alveolata</taxon>
        <taxon>Perkinsozoa</taxon>
        <taxon>Perkinsea</taxon>
        <taxon>Perkinsida</taxon>
        <taxon>Perkinsidae</taxon>
        <taxon>Perkinsus</taxon>
    </lineage>
</organism>
<keyword evidence="1" id="KW-0472">Membrane</keyword>
<dbReference type="Proteomes" id="UP000574390">
    <property type="component" value="Unassembled WGS sequence"/>
</dbReference>
<dbReference type="AlphaFoldDB" id="A0A7J6RDI6"/>
<sequence length="333" mass="36888">MTLHDGVEPSAARLTSSPPPGVVDPAKYVCEGDRKFLDTLGRQLLIATLFSTTGGIALGSKLCRRAALRGASKAAVYAGAGFGTPVFCLGALYKYHRYRHKDVFDRVEESLHRLSNDMHEERQRSDASPEMMNFERISEVSKVIPPPPSYFTSSIGGLKDTAAVAAAMNHSADASGYNFSPAAPAATTYGRVVLGESYTGRITASWYDDTGYLYIGRITTRWYGDTGYLYIGRITTRWYGDTGYLRTGRITTPWYDDTGYLRTGRITTPWYGDTGYLRTGRITTPWYGDTGYLHTGRITTPWYGDPGYLHTGRTTTRWYGDTGYFAQSVSQSI</sequence>
<evidence type="ECO:0000256" key="1">
    <source>
        <dbReference type="SAM" id="Phobius"/>
    </source>
</evidence>
<dbReference type="EMBL" id="JABANM010022977">
    <property type="protein sequence ID" value="KAF4718675.1"/>
    <property type="molecule type" value="Genomic_DNA"/>
</dbReference>
<feature type="transmembrane region" description="Helical" evidence="1">
    <location>
        <begin position="74"/>
        <end position="93"/>
    </location>
</feature>
<evidence type="ECO:0000313" key="2">
    <source>
        <dbReference type="EMBL" id="KAF4718675.1"/>
    </source>
</evidence>
<feature type="transmembrane region" description="Helical" evidence="1">
    <location>
        <begin position="44"/>
        <end position="62"/>
    </location>
</feature>
<keyword evidence="1" id="KW-1133">Transmembrane helix</keyword>
<evidence type="ECO:0000313" key="3">
    <source>
        <dbReference type="Proteomes" id="UP000574390"/>
    </source>
</evidence>